<comment type="caution">
    <text evidence="2">The sequence shown here is derived from an EMBL/GenBank/DDBJ whole genome shotgun (WGS) entry which is preliminary data.</text>
</comment>
<dbReference type="OrthoDB" id="696117at2759"/>
<feature type="compositionally biased region" description="Basic and acidic residues" evidence="1">
    <location>
        <begin position="85"/>
        <end position="96"/>
    </location>
</feature>
<organism evidence="2 3">
    <name type="scientific">Tetracentron sinense</name>
    <name type="common">Spur-leaf</name>
    <dbReference type="NCBI Taxonomy" id="13715"/>
    <lineage>
        <taxon>Eukaryota</taxon>
        <taxon>Viridiplantae</taxon>
        <taxon>Streptophyta</taxon>
        <taxon>Embryophyta</taxon>
        <taxon>Tracheophyta</taxon>
        <taxon>Spermatophyta</taxon>
        <taxon>Magnoliopsida</taxon>
        <taxon>Trochodendrales</taxon>
        <taxon>Trochodendraceae</taxon>
        <taxon>Tetracentron</taxon>
    </lineage>
</organism>
<feature type="compositionally biased region" description="Basic and acidic residues" evidence="1">
    <location>
        <begin position="134"/>
        <end position="145"/>
    </location>
</feature>
<sequence>MKTISGKVVSSKPISLSKAASVLSTFVSAETGASQAVSAYLRRASFSFTELVQFHRELKSGRSERKQRKIRLEDVDNGNPTDAVENPREDGGRILDSEEDQSYVHYGTSKGGNFDDEGRDIGRKKKKKKKKKREINDNRAEERESGGGVGIEVEKGKERKKRKYVEVEDGVID</sequence>
<dbReference type="PANTHER" id="PTHR48227">
    <property type="entry name" value="DNA TOPOISOMERASE 1-LIKE"/>
    <property type="match status" value="1"/>
</dbReference>
<reference evidence="2 3" key="1">
    <citation type="submission" date="2020-04" db="EMBL/GenBank/DDBJ databases">
        <title>Plant Genome Project.</title>
        <authorList>
            <person name="Zhang R.-G."/>
        </authorList>
    </citation>
    <scope>NUCLEOTIDE SEQUENCE [LARGE SCALE GENOMIC DNA]</scope>
    <source>
        <strain evidence="2">YNK0</strain>
        <tissue evidence="2">Leaf</tissue>
    </source>
</reference>
<feature type="compositionally biased region" description="Basic and acidic residues" evidence="1">
    <location>
        <begin position="59"/>
        <end position="74"/>
    </location>
</feature>
<evidence type="ECO:0000313" key="3">
    <source>
        <dbReference type="Proteomes" id="UP000655225"/>
    </source>
</evidence>
<proteinExistence type="predicted"/>
<accession>A0A835DB46</accession>
<dbReference type="Proteomes" id="UP000655225">
    <property type="component" value="Unassembled WGS sequence"/>
</dbReference>
<feature type="region of interest" description="Disordered" evidence="1">
    <location>
        <begin position="59"/>
        <end position="173"/>
    </location>
</feature>
<keyword evidence="3" id="KW-1185">Reference proteome</keyword>
<dbReference type="AlphaFoldDB" id="A0A835DB46"/>
<feature type="compositionally biased region" description="Basic residues" evidence="1">
    <location>
        <begin position="122"/>
        <end position="133"/>
    </location>
</feature>
<name>A0A835DB46_TETSI</name>
<protein>
    <submittedName>
        <fullName evidence="2">Uncharacterized protein</fullName>
    </submittedName>
</protein>
<gene>
    <name evidence="2" type="ORF">HHK36_018286</name>
</gene>
<dbReference type="OMA" id="CPEVEDR"/>
<dbReference type="PANTHER" id="PTHR48227:SF1">
    <property type="entry name" value="DNA LIGASE 1-LIKE"/>
    <property type="match status" value="1"/>
</dbReference>
<dbReference type="EMBL" id="JABCRI010000012">
    <property type="protein sequence ID" value="KAF8396661.1"/>
    <property type="molecule type" value="Genomic_DNA"/>
</dbReference>
<evidence type="ECO:0000256" key="1">
    <source>
        <dbReference type="SAM" id="MobiDB-lite"/>
    </source>
</evidence>
<evidence type="ECO:0000313" key="2">
    <source>
        <dbReference type="EMBL" id="KAF8396661.1"/>
    </source>
</evidence>